<evidence type="ECO:0000256" key="1">
    <source>
        <dbReference type="ARBA" id="ARBA00010718"/>
    </source>
</evidence>
<evidence type="ECO:0000313" key="9">
    <source>
        <dbReference type="Proteomes" id="UP001280897"/>
    </source>
</evidence>
<feature type="domain" description="Alpha-carbonic anhydrase" evidence="7">
    <location>
        <begin position="2"/>
        <end position="212"/>
    </location>
</feature>
<evidence type="ECO:0000256" key="3">
    <source>
        <dbReference type="ARBA" id="ARBA00022723"/>
    </source>
</evidence>
<evidence type="ECO:0000256" key="5">
    <source>
        <dbReference type="ARBA" id="ARBA00023239"/>
    </source>
</evidence>
<dbReference type="Gene3D" id="3.10.200.10">
    <property type="entry name" value="Alpha carbonic anhydrase"/>
    <property type="match status" value="1"/>
</dbReference>
<name>A0AAW8YFZ0_PEDAC</name>
<protein>
    <recommendedName>
        <fullName evidence="2">carbonic anhydrase</fullName>
        <ecNumber evidence="2">4.2.1.1</ecNumber>
    </recommendedName>
</protein>
<dbReference type="SUPFAM" id="SSF51069">
    <property type="entry name" value="Carbonic anhydrase"/>
    <property type="match status" value="1"/>
</dbReference>
<dbReference type="SMART" id="SM01057">
    <property type="entry name" value="Carb_anhydrase"/>
    <property type="match status" value="1"/>
</dbReference>
<evidence type="ECO:0000256" key="2">
    <source>
        <dbReference type="ARBA" id="ARBA00012925"/>
    </source>
</evidence>
<dbReference type="Proteomes" id="UP001280897">
    <property type="component" value="Unassembled WGS sequence"/>
</dbReference>
<evidence type="ECO:0000256" key="6">
    <source>
        <dbReference type="ARBA" id="ARBA00048348"/>
    </source>
</evidence>
<gene>
    <name evidence="8" type="ORF">R0G89_02275</name>
</gene>
<keyword evidence="5" id="KW-0456">Lyase</keyword>
<dbReference type="PANTHER" id="PTHR18952">
    <property type="entry name" value="CARBONIC ANHYDRASE"/>
    <property type="match status" value="1"/>
</dbReference>
<comment type="catalytic activity">
    <reaction evidence="6">
        <text>hydrogencarbonate + H(+) = CO2 + H2O</text>
        <dbReference type="Rhea" id="RHEA:10748"/>
        <dbReference type="ChEBI" id="CHEBI:15377"/>
        <dbReference type="ChEBI" id="CHEBI:15378"/>
        <dbReference type="ChEBI" id="CHEBI:16526"/>
        <dbReference type="ChEBI" id="CHEBI:17544"/>
        <dbReference type="EC" id="4.2.1.1"/>
    </reaction>
</comment>
<dbReference type="InterPro" id="IPR041891">
    <property type="entry name" value="Alpha_CA_prokaryot-like"/>
</dbReference>
<reference evidence="8" key="2">
    <citation type="submission" date="2023-10" db="EMBL/GenBank/DDBJ databases">
        <authorList>
            <person name="Khurajog B."/>
        </authorList>
    </citation>
    <scope>NUCLEOTIDE SEQUENCE</scope>
    <source>
        <strain evidence="8">BF9</strain>
    </source>
</reference>
<proteinExistence type="inferred from homology"/>
<dbReference type="PANTHER" id="PTHR18952:SF265">
    <property type="entry name" value="CARBONIC ANHYDRASE"/>
    <property type="match status" value="1"/>
</dbReference>
<dbReference type="InterPro" id="IPR023561">
    <property type="entry name" value="Carbonic_anhydrase_a-class"/>
</dbReference>
<dbReference type="RefSeq" id="WP_036685241.1">
    <property type="nucleotide sequence ID" value="NZ_CP066046.1"/>
</dbReference>
<dbReference type="AlphaFoldDB" id="A0AAW8YFZ0"/>
<dbReference type="CDD" id="cd03124">
    <property type="entry name" value="alpha_CA_prokaryotic_like"/>
    <property type="match status" value="1"/>
</dbReference>
<sequence length="212" mass="24482">MRKLNYNHQDQWKKEDRTTQSPILIEKAELEGKQNQVISRTKPYAATEVHNNLNNLSLTANGEIKSDRRRFQLMEVHFHHPAEHRFEGEVESRVLEAHFVHYGSLKQPLVVSVTFKIGPKNEEFEKILDAMEDGAVTQPLILEELIPQDGNFYRYIGSLTTPPLTEGVEWLVFENAPTIDLQQLNRYTAVFAAPNNRALQNLNGRSIEKYEL</sequence>
<evidence type="ECO:0000256" key="4">
    <source>
        <dbReference type="ARBA" id="ARBA00022833"/>
    </source>
</evidence>
<dbReference type="PROSITE" id="PS51144">
    <property type="entry name" value="ALPHA_CA_2"/>
    <property type="match status" value="1"/>
</dbReference>
<reference evidence="8" key="1">
    <citation type="journal article" date="2023" name="PeerJ">
        <title>Selection and evaluation of lactic acid bacteria from chicken feces in Thailand as potential probiotics.</title>
        <authorList>
            <person name="Khurajog B."/>
            <person name="Disastra Y."/>
            <person name="Lawwyne L.D."/>
            <person name="Sirichokchatchawan W."/>
            <person name="Niyomtham W."/>
            <person name="Yindee J."/>
            <person name="Hampson D.J."/>
            <person name="Prapasarakul N."/>
        </authorList>
    </citation>
    <scope>NUCLEOTIDE SEQUENCE</scope>
    <source>
        <strain evidence="8">BF9</strain>
    </source>
</reference>
<comment type="similarity">
    <text evidence="1">Belongs to the alpha-carbonic anhydrase family.</text>
</comment>
<dbReference type="EC" id="4.2.1.1" evidence="2"/>
<dbReference type="EMBL" id="JAWJAV010000001">
    <property type="protein sequence ID" value="MDV2620563.1"/>
    <property type="molecule type" value="Genomic_DNA"/>
</dbReference>
<dbReference type="GO" id="GO:0008270">
    <property type="term" value="F:zinc ion binding"/>
    <property type="evidence" value="ECO:0007669"/>
    <property type="project" value="InterPro"/>
</dbReference>
<dbReference type="Pfam" id="PF00194">
    <property type="entry name" value="Carb_anhydrase"/>
    <property type="match status" value="1"/>
</dbReference>
<keyword evidence="3" id="KW-0479">Metal-binding</keyword>
<dbReference type="InterPro" id="IPR001148">
    <property type="entry name" value="CA_dom"/>
</dbReference>
<evidence type="ECO:0000259" key="7">
    <source>
        <dbReference type="PROSITE" id="PS51144"/>
    </source>
</evidence>
<dbReference type="InterPro" id="IPR036398">
    <property type="entry name" value="CA_dom_sf"/>
</dbReference>
<organism evidence="8 9">
    <name type="scientific">Pediococcus acidilactici</name>
    <dbReference type="NCBI Taxonomy" id="1254"/>
    <lineage>
        <taxon>Bacteria</taxon>
        <taxon>Bacillati</taxon>
        <taxon>Bacillota</taxon>
        <taxon>Bacilli</taxon>
        <taxon>Lactobacillales</taxon>
        <taxon>Lactobacillaceae</taxon>
        <taxon>Pediococcus</taxon>
        <taxon>Pediococcus acidilactici group</taxon>
    </lineage>
</organism>
<dbReference type="GO" id="GO:0004089">
    <property type="term" value="F:carbonate dehydratase activity"/>
    <property type="evidence" value="ECO:0007669"/>
    <property type="project" value="UniProtKB-EC"/>
</dbReference>
<accession>A0AAW8YFZ0</accession>
<keyword evidence="4" id="KW-0862">Zinc</keyword>
<evidence type="ECO:0000313" key="8">
    <source>
        <dbReference type="EMBL" id="MDV2620563.1"/>
    </source>
</evidence>
<comment type="caution">
    <text evidence="8">The sequence shown here is derived from an EMBL/GenBank/DDBJ whole genome shotgun (WGS) entry which is preliminary data.</text>
</comment>